<proteinExistence type="inferred from homology"/>
<gene>
    <name evidence="4" type="ORF">RHS01_09841</name>
</gene>
<feature type="domain" description="Aldehyde dehydrogenase" evidence="3">
    <location>
        <begin position="34"/>
        <end position="73"/>
    </location>
</feature>
<dbReference type="InterPro" id="IPR016160">
    <property type="entry name" value="Ald_DH_CS_CYS"/>
</dbReference>
<organism evidence="4 5">
    <name type="scientific">Rhizoctonia solani</name>
    <dbReference type="NCBI Taxonomy" id="456999"/>
    <lineage>
        <taxon>Eukaryota</taxon>
        <taxon>Fungi</taxon>
        <taxon>Dikarya</taxon>
        <taxon>Basidiomycota</taxon>
        <taxon>Agaricomycotina</taxon>
        <taxon>Agaricomycetes</taxon>
        <taxon>Cantharellales</taxon>
        <taxon>Ceratobasidiaceae</taxon>
        <taxon>Rhizoctonia</taxon>
    </lineage>
</organism>
<reference evidence="4" key="1">
    <citation type="submission" date="2020-09" db="EMBL/GenBank/DDBJ databases">
        <title>Comparative genome analyses of four rice-infecting Rhizoctonia solani isolates reveal extensive enrichment of homogalacturonan modification genes.</title>
        <authorList>
            <person name="Lee D.-Y."/>
            <person name="Jeon J."/>
            <person name="Kim K.-T."/>
            <person name="Cheong K."/>
            <person name="Song H."/>
            <person name="Choi G."/>
            <person name="Ko J."/>
            <person name="Opiyo S.O."/>
            <person name="Zuo S."/>
            <person name="Madhav S."/>
            <person name="Lee Y.-H."/>
            <person name="Wang G.-L."/>
        </authorList>
    </citation>
    <scope>NUCLEOTIDE SEQUENCE</scope>
    <source>
        <strain evidence="4">AG1-IA B2</strain>
    </source>
</reference>
<dbReference type="InterPro" id="IPR016161">
    <property type="entry name" value="Ald_DH/histidinol_DH"/>
</dbReference>
<comment type="similarity">
    <text evidence="1">Belongs to the aldehyde dehydrogenase family.</text>
</comment>
<keyword evidence="2" id="KW-0560">Oxidoreductase</keyword>
<feature type="domain" description="Aldehyde dehydrogenase" evidence="3">
    <location>
        <begin position="173"/>
        <end position="237"/>
    </location>
</feature>
<dbReference type="InterPro" id="IPR016162">
    <property type="entry name" value="Ald_DH_N"/>
</dbReference>
<comment type="caution">
    <text evidence="4">The sequence shown here is derived from an EMBL/GenBank/DDBJ whole genome shotgun (WGS) entry which is preliminary data.</text>
</comment>
<dbReference type="Gene3D" id="3.40.309.10">
    <property type="entry name" value="Aldehyde Dehydrogenase, Chain A, domain 2"/>
    <property type="match status" value="2"/>
</dbReference>
<dbReference type="PANTHER" id="PTHR11699">
    <property type="entry name" value="ALDEHYDE DEHYDROGENASE-RELATED"/>
    <property type="match status" value="1"/>
</dbReference>
<dbReference type="Pfam" id="PF00171">
    <property type="entry name" value="Aldedh"/>
    <property type="match status" value="3"/>
</dbReference>
<protein>
    <submittedName>
        <fullName evidence="4">Aldehyde dehydrogenase family</fullName>
    </submittedName>
</protein>
<dbReference type="PROSITE" id="PS00070">
    <property type="entry name" value="ALDEHYDE_DEHYDR_CYS"/>
    <property type="match status" value="1"/>
</dbReference>
<evidence type="ECO:0000256" key="1">
    <source>
        <dbReference type="ARBA" id="ARBA00009986"/>
    </source>
</evidence>
<feature type="domain" description="Aldehyde dehydrogenase" evidence="3">
    <location>
        <begin position="254"/>
        <end position="400"/>
    </location>
</feature>
<accession>A0A8H7I303</accession>
<dbReference type="InterPro" id="IPR016163">
    <property type="entry name" value="Ald_DH_C"/>
</dbReference>
<evidence type="ECO:0000313" key="4">
    <source>
        <dbReference type="EMBL" id="KAF8749786.1"/>
    </source>
</evidence>
<dbReference type="SUPFAM" id="SSF53720">
    <property type="entry name" value="ALDH-like"/>
    <property type="match status" value="1"/>
</dbReference>
<evidence type="ECO:0000313" key="5">
    <source>
        <dbReference type="Proteomes" id="UP000614334"/>
    </source>
</evidence>
<dbReference type="Proteomes" id="UP000614334">
    <property type="component" value="Unassembled WGS sequence"/>
</dbReference>
<dbReference type="Gene3D" id="3.40.605.10">
    <property type="entry name" value="Aldehyde Dehydrogenase, Chain A, domain 1"/>
    <property type="match status" value="3"/>
</dbReference>
<dbReference type="InterPro" id="IPR015590">
    <property type="entry name" value="Aldehyde_DH_dom"/>
</dbReference>
<sequence length="410" mass="44809">MVEPAPLSQKHPTSYPKQHTMSHYTHIINGKPASSSSTLDVQNPATQKKIAEVPVATKDQLDEAVAAARAPFQHGQLSLRTNAHSVMLLETAKLRVPEKVIIDNEQVRITERRVPIRSVRRYRPMEFPSNAGGDKNWTRSLSGQYPVLKPSPFTPLTTLRLVKDIQKVVPPGVSFTGSTDTGKRVMASASTGLKRLTLELGNIILPDVDVVKIVPEMFWAALINNGQTCVAAKRLLSRPAMAPTRIAAWPRPEPHAYKKVLSFFEDAKANGYKFVTGGDVNPNPTDGLFIPASFVDNPPEDSKIVREEPFGPIVPLLKWSDETDVIKRANDTNMGLASSVWGKDLVAVERIAKQIEAGGGCMHERVQPSHSICGLGGHKESGIGVENGLNGLLSYSNIQTLTLKKQPTFV</sequence>
<dbReference type="EMBL" id="JACYCF010000025">
    <property type="protein sequence ID" value="KAF8749786.1"/>
    <property type="molecule type" value="Genomic_DNA"/>
</dbReference>
<dbReference type="AlphaFoldDB" id="A0A8H7I303"/>
<evidence type="ECO:0000259" key="3">
    <source>
        <dbReference type="Pfam" id="PF00171"/>
    </source>
</evidence>
<evidence type="ECO:0000256" key="2">
    <source>
        <dbReference type="ARBA" id="ARBA00023002"/>
    </source>
</evidence>
<name>A0A8H7I303_9AGAM</name>
<dbReference type="GO" id="GO:0016620">
    <property type="term" value="F:oxidoreductase activity, acting on the aldehyde or oxo group of donors, NAD or NADP as acceptor"/>
    <property type="evidence" value="ECO:0007669"/>
    <property type="project" value="InterPro"/>
</dbReference>